<organism evidence="1 2">
    <name type="scientific">Guopingia tenuis</name>
    <dbReference type="NCBI Taxonomy" id="2763656"/>
    <lineage>
        <taxon>Bacteria</taxon>
        <taxon>Bacillati</taxon>
        <taxon>Bacillota</taxon>
        <taxon>Clostridia</taxon>
        <taxon>Christensenellales</taxon>
        <taxon>Christensenellaceae</taxon>
        <taxon>Guopingia</taxon>
    </lineage>
</organism>
<protein>
    <submittedName>
        <fullName evidence="1">Uncharacterized protein</fullName>
    </submittedName>
</protein>
<proteinExistence type="predicted"/>
<dbReference type="Proteomes" id="UP000617951">
    <property type="component" value="Unassembled WGS sequence"/>
</dbReference>
<dbReference type="RefSeq" id="WP_249280506.1">
    <property type="nucleotide sequence ID" value="NZ_JACRSS010000003.1"/>
</dbReference>
<keyword evidence="2" id="KW-1185">Reference proteome</keyword>
<gene>
    <name evidence="1" type="ORF">H8693_07775</name>
</gene>
<evidence type="ECO:0000313" key="1">
    <source>
        <dbReference type="EMBL" id="MBC8538831.1"/>
    </source>
</evidence>
<reference evidence="1" key="1">
    <citation type="submission" date="2020-08" db="EMBL/GenBank/DDBJ databases">
        <title>Genome public.</title>
        <authorList>
            <person name="Liu C."/>
            <person name="Sun Q."/>
        </authorList>
    </citation>
    <scope>NUCLEOTIDE SEQUENCE</scope>
    <source>
        <strain evidence="1">NSJ-63</strain>
    </source>
</reference>
<dbReference type="EMBL" id="JACRSS010000003">
    <property type="protein sequence ID" value="MBC8538831.1"/>
    <property type="molecule type" value="Genomic_DNA"/>
</dbReference>
<comment type="caution">
    <text evidence="1">The sequence shown here is derived from an EMBL/GenBank/DDBJ whole genome shotgun (WGS) entry which is preliminary data.</text>
</comment>
<dbReference type="AlphaFoldDB" id="A0A926DII6"/>
<evidence type="ECO:0000313" key="2">
    <source>
        <dbReference type="Proteomes" id="UP000617951"/>
    </source>
</evidence>
<accession>A0A926DII6</accession>
<sequence>MKEDDGGLCAPGIRTFFNAVFLAAGKAPQRGSENRNRKAKIKSGSQTVAEGSSDFAAADAGIPLSFPGRLYAVYGVADREWMERAALGRGNVHGIYISRVGLLWTGAASGAFLPLGGCKKKGKREASGYFSPVGTGSFRSECFGNDGAFIGGYREHAADVEIITQP</sequence>
<name>A0A926DII6_9FIRM</name>